<evidence type="ECO:0000313" key="7">
    <source>
        <dbReference type="Proteomes" id="UP000303847"/>
    </source>
</evidence>
<reference evidence="5 7" key="2">
    <citation type="submission" date="2018-11" db="EMBL/GenBank/DDBJ databases">
        <title>Genome sequences of Brenneria nigrifluens and Brenneria rubrifaciens.</title>
        <authorList>
            <person name="Poret-Peterson A.T."/>
            <person name="McClean A.E."/>
            <person name="Kluepfel D.A."/>
        </authorList>
    </citation>
    <scope>NUCLEOTIDE SEQUENCE [LARGE SCALE GENOMIC DNA]</scope>
    <source>
        <strain evidence="5 7">ATCC 13028</strain>
    </source>
</reference>
<evidence type="ECO:0000313" key="5">
    <source>
        <dbReference type="EMBL" id="QCR04926.1"/>
    </source>
</evidence>
<dbReference type="AlphaFoldDB" id="A0A2U1UUA9"/>
<dbReference type="Pfam" id="PF07825">
    <property type="entry name" value="Exc"/>
    <property type="match status" value="1"/>
</dbReference>
<evidence type="ECO:0000256" key="2">
    <source>
        <dbReference type="ARBA" id="ARBA00023172"/>
    </source>
</evidence>
<dbReference type="Gene3D" id="1.10.1660.20">
    <property type="match status" value="1"/>
</dbReference>
<protein>
    <submittedName>
        <fullName evidence="4">Excisionase</fullName>
    </submittedName>
</protein>
<dbReference type="InterPro" id="IPR012884">
    <property type="entry name" value="Excisionase-like"/>
</dbReference>
<evidence type="ECO:0000313" key="6">
    <source>
        <dbReference type="Proteomes" id="UP000295985"/>
    </source>
</evidence>
<dbReference type="EMBL" id="QDKK01000004">
    <property type="protein sequence ID" value="PWC25171.1"/>
    <property type="molecule type" value="Genomic_DNA"/>
</dbReference>
<gene>
    <name evidence="4" type="ORF">DDT54_04525</name>
    <name evidence="5" type="ORF">EH206_12490</name>
</gene>
<evidence type="ECO:0000256" key="1">
    <source>
        <dbReference type="ARBA" id="ARBA00023125"/>
    </source>
</evidence>
<keyword evidence="1" id="KW-0238">DNA-binding</keyword>
<sequence>MGKLITLNEWCDRHYSGNQPTIQTLQRWARAGKIYPAPEKHGREYRVREDAVFINPKDYKLSRRIIAENRGFNSDLVRKVINGKKASEV</sequence>
<evidence type="ECO:0000259" key="3">
    <source>
        <dbReference type="Pfam" id="PF07825"/>
    </source>
</evidence>
<organism evidence="4 6">
    <name type="scientific">Brenneria nigrifluens DSM 30175 = ATCC 13028</name>
    <dbReference type="NCBI Taxonomy" id="1121120"/>
    <lineage>
        <taxon>Bacteria</taxon>
        <taxon>Pseudomonadati</taxon>
        <taxon>Pseudomonadota</taxon>
        <taxon>Gammaproteobacteria</taxon>
        <taxon>Enterobacterales</taxon>
        <taxon>Pectobacteriaceae</taxon>
        <taxon>Brenneria</taxon>
    </lineage>
</organism>
<dbReference type="InterPro" id="IPR009061">
    <property type="entry name" value="DNA-bd_dom_put_sf"/>
</dbReference>
<evidence type="ECO:0000313" key="4">
    <source>
        <dbReference type="EMBL" id="PWC25171.1"/>
    </source>
</evidence>
<keyword evidence="2" id="KW-0233">DNA recombination</keyword>
<dbReference type="Proteomes" id="UP000295985">
    <property type="component" value="Unassembled WGS sequence"/>
</dbReference>
<dbReference type="InterPro" id="IPR038137">
    <property type="entry name" value="Excisionase-like_sf"/>
</dbReference>
<keyword evidence="7" id="KW-1185">Reference proteome</keyword>
<name>A0A2U1UUA9_9GAMM</name>
<dbReference type="SUPFAM" id="SSF46955">
    <property type="entry name" value="Putative DNA-binding domain"/>
    <property type="match status" value="1"/>
</dbReference>
<dbReference type="EMBL" id="CP034036">
    <property type="protein sequence ID" value="QCR04926.1"/>
    <property type="molecule type" value="Genomic_DNA"/>
</dbReference>
<proteinExistence type="predicted"/>
<dbReference type="Proteomes" id="UP000303847">
    <property type="component" value="Chromosome"/>
</dbReference>
<accession>A0A2U1UUA9</accession>
<reference evidence="4 6" key="1">
    <citation type="submission" date="2018-04" db="EMBL/GenBank/DDBJ databases">
        <title>Brenneria corticis sp.nov.</title>
        <authorList>
            <person name="Li Y."/>
        </authorList>
    </citation>
    <scope>NUCLEOTIDE SEQUENCE [LARGE SCALE GENOMIC DNA]</scope>
    <source>
        <strain evidence="4 6">LMG 2694</strain>
    </source>
</reference>
<dbReference type="OrthoDB" id="8859100at2"/>
<dbReference type="RefSeq" id="WP_009113122.1">
    <property type="nucleotide sequence ID" value="NZ_CP034036.1"/>
</dbReference>
<feature type="domain" description="Excisionase-like" evidence="3">
    <location>
        <begin position="5"/>
        <end position="86"/>
    </location>
</feature>
<dbReference type="GO" id="GO:0006310">
    <property type="term" value="P:DNA recombination"/>
    <property type="evidence" value="ECO:0007669"/>
    <property type="project" value="UniProtKB-KW"/>
</dbReference>
<dbReference type="GO" id="GO:0003677">
    <property type="term" value="F:DNA binding"/>
    <property type="evidence" value="ECO:0007669"/>
    <property type="project" value="UniProtKB-KW"/>
</dbReference>